<proteinExistence type="predicted"/>
<keyword evidence="1" id="KW-1133">Transmembrane helix</keyword>
<dbReference type="EMBL" id="MLJW01000285">
    <property type="protein sequence ID" value="OIQ90618.1"/>
    <property type="molecule type" value="Genomic_DNA"/>
</dbReference>
<keyword evidence="1" id="KW-0472">Membrane</keyword>
<protein>
    <submittedName>
        <fullName evidence="2">Uncharacterized protein</fullName>
    </submittedName>
</protein>
<evidence type="ECO:0000313" key="2">
    <source>
        <dbReference type="EMBL" id="OIQ90618.1"/>
    </source>
</evidence>
<feature type="transmembrane region" description="Helical" evidence="1">
    <location>
        <begin position="100"/>
        <end position="126"/>
    </location>
</feature>
<keyword evidence="1" id="KW-0812">Transmembrane</keyword>
<feature type="transmembrane region" description="Helical" evidence="1">
    <location>
        <begin position="304"/>
        <end position="323"/>
    </location>
</feature>
<feature type="transmembrane region" description="Helical" evidence="1">
    <location>
        <begin position="172"/>
        <end position="195"/>
    </location>
</feature>
<name>A0A1J5R599_9ZZZZ</name>
<evidence type="ECO:0000256" key="1">
    <source>
        <dbReference type="SAM" id="Phobius"/>
    </source>
</evidence>
<comment type="caution">
    <text evidence="2">The sequence shown here is derived from an EMBL/GenBank/DDBJ whole genome shotgun (WGS) entry which is preliminary data.</text>
</comment>
<feature type="transmembrane region" description="Helical" evidence="1">
    <location>
        <begin position="59"/>
        <end position="79"/>
    </location>
</feature>
<reference evidence="2" key="1">
    <citation type="submission" date="2016-10" db="EMBL/GenBank/DDBJ databases">
        <title>Sequence of Gallionella enrichment culture.</title>
        <authorList>
            <person name="Poehlein A."/>
            <person name="Muehling M."/>
            <person name="Daniel R."/>
        </authorList>
    </citation>
    <scope>NUCLEOTIDE SEQUENCE</scope>
</reference>
<dbReference type="AlphaFoldDB" id="A0A1J5R599"/>
<feature type="transmembrane region" description="Helical" evidence="1">
    <location>
        <begin position="404"/>
        <end position="429"/>
    </location>
</feature>
<organism evidence="2">
    <name type="scientific">mine drainage metagenome</name>
    <dbReference type="NCBI Taxonomy" id="410659"/>
    <lineage>
        <taxon>unclassified sequences</taxon>
        <taxon>metagenomes</taxon>
        <taxon>ecological metagenomes</taxon>
    </lineage>
</organism>
<feature type="transmembrane region" description="Helical" evidence="1">
    <location>
        <begin position="132"/>
        <end position="151"/>
    </location>
</feature>
<feature type="transmembrane region" description="Helical" evidence="1">
    <location>
        <begin position="480"/>
        <end position="502"/>
    </location>
</feature>
<feature type="transmembrane region" description="Helical" evidence="1">
    <location>
        <begin position="371"/>
        <end position="397"/>
    </location>
</feature>
<accession>A0A1J5R599</accession>
<feature type="transmembrane region" description="Helical" evidence="1">
    <location>
        <begin position="232"/>
        <end position="250"/>
    </location>
</feature>
<sequence length="524" mass="52918">MVAHLLRLKLTLLRNGLKRSVWQIVGLVVLSLYALGGLAAATAGLVALSLAGPDLVRTVLVLTGSLVVLGWWIVPLVAFGIDSTLDPSRFVTFAIPRRPLLTGLAVSGLIGIPGVVTTLLVLAAALTWWRHPVALLVSVPLVPVALATCVVGSRASTTLLAPLMARRRYREVAAGVMILPFVLLGPIVNAVVAGVAAGKDVLPTLAATAGWTPMGAVWAVPADAVAGRWGVAAARALVAVATLALLVVVWDGALGRALVTATTAGSGRGGARGRGLGAFGRFPGTPVGAVAARSLTYWRRDPRYAKALLVVPLIPVVMLVSGGGSRGGTLLAAGPLVALVLGWSISADVAYDGTAFWTHVATPLDGRSDRAGRLIAAAMIGVPTVIALVTASVALAGRWDALPALLGASLGVLLTAYGGASVVSARVVYPVAKPEDNPFTSQQGGSMAAVVSQLLGWGAVLGLSLPELVLGIVAAGIHSVVLGVVALVVGLGCGTVVAVLGVRIGGRALDSGAPDLLARMVSFG</sequence>
<feature type="transmembrane region" description="Helical" evidence="1">
    <location>
        <begin position="449"/>
        <end position="473"/>
    </location>
</feature>
<feature type="transmembrane region" description="Helical" evidence="1">
    <location>
        <begin position="330"/>
        <end position="351"/>
    </location>
</feature>
<gene>
    <name evidence="2" type="ORF">GALL_274690</name>
</gene>
<feature type="transmembrane region" description="Helical" evidence="1">
    <location>
        <begin position="21"/>
        <end position="47"/>
    </location>
</feature>